<dbReference type="RefSeq" id="WP_317791150.1">
    <property type="nucleotide sequence ID" value="NZ_AP028461.1"/>
</dbReference>
<dbReference type="Gene3D" id="3.40.50.2000">
    <property type="entry name" value="Glycogen Phosphorylase B"/>
    <property type="match status" value="2"/>
</dbReference>
<protein>
    <submittedName>
        <fullName evidence="5">Glycosyltransferase</fullName>
        <ecNumber evidence="5">2.4.-.-</ecNumber>
    </submittedName>
</protein>
<dbReference type="PANTHER" id="PTHR45947">
    <property type="entry name" value="SULFOQUINOVOSYL TRANSFERASE SQD2"/>
    <property type="match status" value="1"/>
</dbReference>
<feature type="domain" description="Glycosyltransferase subfamily 4-like N-terminal" evidence="4">
    <location>
        <begin position="11"/>
        <end position="171"/>
    </location>
</feature>
<sequence>MHIAMISENADVADLSAALAELGHDVRIYTRREDPDVAEVVVTPSGVHVVHIAAGPPRPLPSDLVLPHMGEFARILGEQWRDGWQPDVAHAHFWTSGLAAVTAARQLNIPVVQSFHELGEFGEVADGPSRSGYERALGRAVDRVVAQTQEEVRGLVRIGVPRSSLIVVPAGVDSETFTPDGPAVQRDPERPRILSVGKLVERKGFGDVIQAMRYVPDAEVVVVGGPPAERLPGDPGARLLQSMAEQFKVADRFRLVGAVPHRELPSWYRSADVLIATPWEEQAALEAMACGVPIVGPAAGSLTETVVDGLTGDLVPERDPRALGGALRRLVNDKVRRFTYATAALDRARQAYSWKRVAAQVGSVYASLRRTPAVVEDPV</sequence>
<dbReference type="Pfam" id="PF13579">
    <property type="entry name" value="Glyco_trans_4_4"/>
    <property type="match status" value="1"/>
</dbReference>
<dbReference type="InterPro" id="IPR028098">
    <property type="entry name" value="Glyco_trans_4-like_N"/>
</dbReference>
<dbReference type="SUPFAM" id="SSF53756">
    <property type="entry name" value="UDP-Glycosyltransferase/glycogen phosphorylase"/>
    <property type="match status" value="1"/>
</dbReference>
<dbReference type="InterPro" id="IPR050194">
    <property type="entry name" value="Glycosyltransferase_grp1"/>
</dbReference>
<dbReference type="GO" id="GO:0016757">
    <property type="term" value="F:glycosyltransferase activity"/>
    <property type="evidence" value="ECO:0007669"/>
    <property type="project" value="UniProtKB-KW"/>
</dbReference>
<evidence type="ECO:0000256" key="2">
    <source>
        <dbReference type="ARBA" id="ARBA00022679"/>
    </source>
</evidence>
<dbReference type="EMBL" id="JBHTMK010000052">
    <property type="protein sequence ID" value="MFD1371714.1"/>
    <property type="molecule type" value="Genomic_DNA"/>
</dbReference>
<evidence type="ECO:0000313" key="6">
    <source>
        <dbReference type="Proteomes" id="UP001597183"/>
    </source>
</evidence>
<evidence type="ECO:0000313" key="5">
    <source>
        <dbReference type="EMBL" id="MFD1371714.1"/>
    </source>
</evidence>
<keyword evidence="1 5" id="KW-0328">Glycosyltransferase</keyword>
<dbReference type="EC" id="2.4.-.-" evidence="5"/>
<dbReference type="Proteomes" id="UP001597183">
    <property type="component" value="Unassembled WGS sequence"/>
</dbReference>
<gene>
    <name evidence="5" type="ORF">ACFQ5G_40815</name>
</gene>
<dbReference type="PANTHER" id="PTHR45947:SF3">
    <property type="entry name" value="SULFOQUINOVOSYL TRANSFERASE SQD2"/>
    <property type="match status" value="1"/>
</dbReference>
<dbReference type="InterPro" id="IPR001296">
    <property type="entry name" value="Glyco_trans_1"/>
</dbReference>
<organism evidence="5 6">
    <name type="scientific">Actinoplanes sichuanensis</name>
    <dbReference type="NCBI Taxonomy" id="512349"/>
    <lineage>
        <taxon>Bacteria</taxon>
        <taxon>Bacillati</taxon>
        <taxon>Actinomycetota</taxon>
        <taxon>Actinomycetes</taxon>
        <taxon>Micromonosporales</taxon>
        <taxon>Micromonosporaceae</taxon>
        <taxon>Actinoplanes</taxon>
    </lineage>
</organism>
<dbReference type="Pfam" id="PF00534">
    <property type="entry name" value="Glycos_transf_1"/>
    <property type="match status" value="1"/>
</dbReference>
<feature type="domain" description="Glycosyl transferase family 1" evidence="3">
    <location>
        <begin position="186"/>
        <end position="336"/>
    </location>
</feature>
<proteinExistence type="predicted"/>
<evidence type="ECO:0000259" key="3">
    <source>
        <dbReference type="Pfam" id="PF00534"/>
    </source>
</evidence>
<accession>A0ABW4AME6</accession>
<evidence type="ECO:0000256" key="1">
    <source>
        <dbReference type="ARBA" id="ARBA00022676"/>
    </source>
</evidence>
<evidence type="ECO:0000259" key="4">
    <source>
        <dbReference type="Pfam" id="PF13579"/>
    </source>
</evidence>
<keyword evidence="6" id="KW-1185">Reference proteome</keyword>
<name>A0ABW4AME6_9ACTN</name>
<keyword evidence="2 5" id="KW-0808">Transferase</keyword>
<reference evidence="6" key="1">
    <citation type="journal article" date="2019" name="Int. J. Syst. Evol. Microbiol.">
        <title>The Global Catalogue of Microorganisms (GCM) 10K type strain sequencing project: providing services to taxonomists for standard genome sequencing and annotation.</title>
        <authorList>
            <consortium name="The Broad Institute Genomics Platform"/>
            <consortium name="The Broad Institute Genome Sequencing Center for Infectious Disease"/>
            <person name="Wu L."/>
            <person name="Ma J."/>
        </authorList>
    </citation>
    <scope>NUCLEOTIDE SEQUENCE [LARGE SCALE GENOMIC DNA]</scope>
    <source>
        <strain evidence="6">CCM 7526</strain>
    </source>
</reference>
<comment type="caution">
    <text evidence="5">The sequence shown here is derived from an EMBL/GenBank/DDBJ whole genome shotgun (WGS) entry which is preliminary data.</text>
</comment>